<dbReference type="InterPro" id="IPR006200">
    <property type="entry name" value="LexA"/>
</dbReference>
<keyword evidence="9 12" id="KW-0804">Transcription</keyword>
<keyword evidence="6 12" id="KW-0068">Autocatalytic cleavage</keyword>
<dbReference type="InterPro" id="IPR006197">
    <property type="entry name" value="Peptidase_S24_LexA"/>
</dbReference>
<evidence type="ECO:0000256" key="6">
    <source>
        <dbReference type="ARBA" id="ARBA00022813"/>
    </source>
</evidence>
<name>A0ABP2J3J2_9ACTN</name>
<dbReference type="NCBIfam" id="TIGR00498">
    <property type="entry name" value="lexA"/>
    <property type="match status" value="1"/>
</dbReference>
<feature type="active site" description="For autocatalytic cleavage activity" evidence="12">
    <location>
        <position position="135"/>
    </location>
</feature>
<organism evidence="16 17">
    <name type="scientific">Fannyhessea vaginae PB189-T1-4</name>
    <dbReference type="NCBI Taxonomy" id="866774"/>
    <lineage>
        <taxon>Bacteria</taxon>
        <taxon>Bacillati</taxon>
        <taxon>Actinomycetota</taxon>
        <taxon>Coriobacteriia</taxon>
        <taxon>Coriobacteriales</taxon>
        <taxon>Atopobiaceae</taxon>
        <taxon>Fannyhessea</taxon>
    </lineage>
</organism>
<evidence type="ECO:0000259" key="15">
    <source>
        <dbReference type="Pfam" id="PF01726"/>
    </source>
</evidence>
<evidence type="ECO:0000256" key="7">
    <source>
        <dbReference type="ARBA" id="ARBA00023015"/>
    </source>
</evidence>
<dbReference type="PRINTS" id="PR00726">
    <property type="entry name" value="LEXASERPTASE"/>
</dbReference>
<keyword evidence="4 12" id="KW-0227">DNA damage</keyword>
<dbReference type="InterPro" id="IPR039418">
    <property type="entry name" value="LexA-like"/>
</dbReference>
<evidence type="ECO:0000256" key="5">
    <source>
        <dbReference type="ARBA" id="ARBA00022801"/>
    </source>
</evidence>
<keyword evidence="8 12" id="KW-0238">DNA-binding</keyword>
<feature type="domain" description="LexA repressor DNA-binding" evidence="15">
    <location>
        <begin position="6"/>
        <end position="67"/>
    </location>
</feature>
<dbReference type="SUPFAM" id="SSF46785">
    <property type="entry name" value="Winged helix' DNA-binding domain"/>
    <property type="match status" value="1"/>
</dbReference>
<keyword evidence="2 12" id="KW-0678">Repressor</keyword>
<evidence type="ECO:0000256" key="9">
    <source>
        <dbReference type="ARBA" id="ARBA00023163"/>
    </source>
</evidence>
<gene>
    <name evidence="12 16" type="primary">lexA</name>
    <name evidence="16" type="ORF">HMPREF9248_0158</name>
</gene>
<comment type="similarity">
    <text evidence="1 12 13">Belongs to the peptidase S24 family.</text>
</comment>
<dbReference type="PANTHER" id="PTHR33516">
    <property type="entry name" value="LEXA REPRESSOR"/>
    <property type="match status" value="1"/>
</dbReference>
<dbReference type="EMBL" id="AEDQ01000030">
    <property type="protein sequence ID" value="EFL43708.1"/>
    <property type="molecule type" value="Genomic_DNA"/>
</dbReference>
<dbReference type="EC" id="3.4.21.88" evidence="12"/>
<dbReference type="InterPro" id="IPR036390">
    <property type="entry name" value="WH_DNA-bd_sf"/>
</dbReference>
<protein>
    <recommendedName>
        <fullName evidence="12">LexA repressor</fullName>
        <ecNumber evidence="12">3.4.21.88</ecNumber>
    </recommendedName>
</protein>
<accession>A0ABP2J3J2</accession>
<keyword evidence="5 12" id="KW-0378">Hydrolase</keyword>
<comment type="caution">
    <text evidence="16">The sequence shown here is derived from an EMBL/GenBank/DDBJ whole genome shotgun (WGS) entry which is preliminary data.</text>
</comment>
<dbReference type="RefSeq" id="WP_006304571.1">
    <property type="nucleotide sequence ID" value="NZ_AEDQ01000030.1"/>
</dbReference>
<dbReference type="InterPro" id="IPR036388">
    <property type="entry name" value="WH-like_DNA-bd_sf"/>
</dbReference>
<keyword evidence="10 12" id="KW-0234">DNA repair</keyword>
<feature type="domain" description="Peptidase S24/S26A/S26B/S26C" evidence="14">
    <location>
        <begin position="93"/>
        <end position="205"/>
    </location>
</feature>
<keyword evidence="17" id="KW-1185">Reference proteome</keyword>
<feature type="active site" description="For autocatalytic cleavage activity" evidence="12">
    <location>
        <position position="172"/>
    </location>
</feature>
<evidence type="ECO:0000313" key="16">
    <source>
        <dbReference type="EMBL" id="EFL43708.1"/>
    </source>
</evidence>
<dbReference type="InterPro" id="IPR050077">
    <property type="entry name" value="LexA_repressor"/>
</dbReference>
<feature type="site" description="Cleavage; by autolysis" evidence="12">
    <location>
        <begin position="100"/>
        <end position="101"/>
    </location>
</feature>
<evidence type="ECO:0000313" key="17">
    <source>
        <dbReference type="Proteomes" id="UP000004431"/>
    </source>
</evidence>
<dbReference type="PANTHER" id="PTHR33516:SF2">
    <property type="entry name" value="LEXA REPRESSOR-RELATED"/>
    <property type="match status" value="1"/>
</dbReference>
<evidence type="ECO:0000256" key="12">
    <source>
        <dbReference type="HAMAP-Rule" id="MF_00015"/>
    </source>
</evidence>
<feature type="DNA-binding region" description="H-T-H motif" evidence="12">
    <location>
        <begin position="30"/>
        <end position="50"/>
    </location>
</feature>
<keyword evidence="11 12" id="KW-0742">SOS response</keyword>
<dbReference type="InterPro" id="IPR011991">
    <property type="entry name" value="ArsR-like_HTH"/>
</dbReference>
<dbReference type="Gene3D" id="2.10.109.10">
    <property type="entry name" value="Umud Fragment, subunit A"/>
    <property type="match status" value="1"/>
</dbReference>
<evidence type="ECO:0000256" key="13">
    <source>
        <dbReference type="RuleBase" id="RU003991"/>
    </source>
</evidence>
<dbReference type="GO" id="GO:0004252">
    <property type="term" value="F:serine-type endopeptidase activity"/>
    <property type="evidence" value="ECO:0007669"/>
    <property type="project" value="UniProtKB-EC"/>
</dbReference>
<dbReference type="InterPro" id="IPR036286">
    <property type="entry name" value="LexA/Signal_pep-like_sf"/>
</dbReference>
<dbReference type="CDD" id="cd00090">
    <property type="entry name" value="HTH_ARSR"/>
    <property type="match status" value="1"/>
</dbReference>
<keyword evidence="3 12" id="KW-0235">DNA replication</keyword>
<evidence type="ECO:0000256" key="4">
    <source>
        <dbReference type="ARBA" id="ARBA00022763"/>
    </source>
</evidence>
<evidence type="ECO:0000256" key="1">
    <source>
        <dbReference type="ARBA" id="ARBA00007484"/>
    </source>
</evidence>
<evidence type="ECO:0000256" key="2">
    <source>
        <dbReference type="ARBA" id="ARBA00022491"/>
    </source>
</evidence>
<dbReference type="InterPro" id="IPR015927">
    <property type="entry name" value="Peptidase_S24_S26A/B/C"/>
</dbReference>
<dbReference type="Pfam" id="PF01726">
    <property type="entry name" value="LexA_DNA_bind"/>
    <property type="match status" value="1"/>
</dbReference>
<reference evidence="16 17" key="1">
    <citation type="submission" date="2010-08" db="EMBL/GenBank/DDBJ databases">
        <authorList>
            <person name="Durkin A.S."/>
            <person name="Madupu R."/>
            <person name="Torralba M."/>
            <person name="Gillis M."/>
            <person name="Methe B."/>
            <person name="Sutton G."/>
            <person name="Nelson K.E."/>
        </authorList>
    </citation>
    <scope>NUCLEOTIDE SEQUENCE [LARGE SCALE GENOMIC DNA]</scope>
    <source>
        <strain evidence="16 17">PB189-T1-4</strain>
    </source>
</reference>
<dbReference type="HAMAP" id="MF_00015">
    <property type="entry name" value="LexA"/>
    <property type="match status" value="1"/>
</dbReference>
<dbReference type="Proteomes" id="UP000004431">
    <property type="component" value="Unassembled WGS sequence"/>
</dbReference>
<comment type="function">
    <text evidence="12">Represses a number of genes involved in the response to DNA damage (SOS response), including recA and lexA. In the presence of single-stranded DNA, RecA interacts with LexA causing an autocatalytic cleavage which disrupts the DNA-binding part of LexA, leading to derepression of the SOS regulon and eventually DNA repair.</text>
</comment>
<dbReference type="SUPFAM" id="SSF51306">
    <property type="entry name" value="LexA/Signal peptidase"/>
    <property type="match status" value="1"/>
</dbReference>
<keyword evidence="7 12" id="KW-0805">Transcription regulation</keyword>
<comment type="catalytic activity">
    <reaction evidence="12">
        <text>Hydrolysis of Ala-|-Gly bond in repressor LexA.</text>
        <dbReference type="EC" id="3.4.21.88"/>
    </reaction>
</comment>
<dbReference type="InterPro" id="IPR006199">
    <property type="entry name" value="LexA_DNA-bd_dom"/>
</dbReference>
<evidence type="ECO:0000256" key="3">
    <source>
        <dbReference type="ARBA" id="ARBA00022705"/>
    </source>
</evidence>
<evidence type="ECO:0000256" key="11">
    <source>
        <dbReference type="ARBA" id="ARBA00023236"/>
    </source>
</evidence>
<dbReference type="Pfam" id="PF00717">
    <property type="entry name" value="Peptidase_S24"/>
    <property type="match status" value="1"/>
</dbReference>
<dbReference type="CDD" id="cd06529">
    <property type="entry name" value="S24_LexA-like"/>
    <property type="match status" value="1"/>
</dbReference>
<dbReference type="Gene3D" id="1.10.10.10">
    <property type="entry name" value="Winged helix-like DNA-binding domain superfamily/Winged helix DNA-binding domain"/>
    <property type="match status" value="1"/>
</dbReference>
<sequence length="213" mass="23721">MPTGRLRKRQQEIYEYICEYSAAHGYPPSVREIGAAVGLRSPSTVHTHLRVLQEFGYIKRDPKKPRALLLTPTVTHQSGTEAIVSAQGSIKLPVVGRVAAGVPILAAQNVEEYMQVPSTIAGDKAAFILQVRGESMKNIGINNNDYIVVQQQDTARNGEIVIALIDNECTVKRFFKEEHYVRLQPENDTMQPIFVENPVILGKVIGLFRRVIS</sequence>
<evidence type="ECO:0000256" key="8">
    <source>
        <dbReference type="ARBA" id="ARBA00023125"/>
    </source>
</evidence>
<evidence type="ECO:0000259" key="14">
    <source>
        <dbReference type="Pfam" id="PF00717"/>
    </source>
</evidence>
<proteinExistence type="inferred from homology"/>
<comment type="subunit">
    <text evidence="12">Homodimer.</text>
</comment>
<evidence type="ECO:0000256" key="10">
    <source>
        <dbReference type="ARBA" id="ARBA00023204"/>
    </source>
</evidence>